<name>A0ABU8UVM5_9ACTN</name>
<reference evidence="1 2" key="1">
    <citation type="submission" date="2024-03" db="EMBL/GenBank/DDBJ databases">
        <title>Novel Streptomyces species of biotechnological and ecological value are a feature of Machair soil.</title>
        <authorList>
            <person name="Prole J.R."/>
            <person name="Goodfellow M."/>
            <person name="Allenby N."/>
            <person name="Ward A.C."/>
        </authorList>
    </citation>
    <scope>NUCLEOTIDE SEQUENCE [LARGE SCALE GENOMIC DNA]</scope>
    <source>
        <strain evidence="1 2">MS1.AVA.1</strain>
    </source>
</reference>
<proteinExistence type="predicted"/>
<comment type="caution">
    <text evidence="1">The sequence shown here is derived from an EMBL/GenBank/DDBJ whole genome shotgun (WGS) entry which is preliminary data.</text>
</comment>
<keyword evidence="2" id="KW-1185">Reference proteome</keyword>
<dbReference type="Proteomes" id="UP001376459">
    <property type="component" value="Unassembled WGS sequence"/>
</dbReference>
<sequence>MLLPLVQDALPGLFELDMLLLRLRMDMVLDREGELMGYRDSEGVPIPGAPIEDVEEAYWRVRNAMPEGTEEFADGMVEEYPPTPNVLLLIGPDGGNVVHLTTLEAAEADLALLAEFADALDRAAGPRPGPEFEALTEALGEIGRAPYYPWMPEGDEASVACWVRQALSTVLHSPFDGPRGAADYETLSNVLRYAEGWESVEVDEDEEQAAERVLVSMMRAAGWT</sequence>
<organism evidence="1 2">
    <name type="scientific">Streptomyces machairae</name>
    <dbReference type="NCBI Taxonomy" id="3134109"/>
    <lineage>
        <taxon>Bacteria</taxon>
        <taxon>Bacillati</taxon>
        <taxon>Actinomycetota</taxon>
        <taxon>Actinomycetes</taxon>
        <taxon>Kitasatosporales</taxon>
        <taxon>Streptomycetaceae</taxon>
        <taxon>Streptomyces</taxon>
    </lineage>
</organism>
<evidence type="ECO:0000313" key="2">
    <source>
        <dbReference type="Proteomes" id="UP001376459"/>
    </source>
</evidence>
<dbReference type="EMBL" id="JBBKAK010000001">
    <property type="protein sequence ID" value="MEJ8672949.1"/>
    <property type="molecule type" value="Genomic_DNA"/>
</dbReference>
<protein>
    <recommendedName>
        <fullName evidence="3">SUKH-4 immunity protein of toxin-antitoxin system</fullName>
    </recommendedName>
</protein>
<accession>A0ABU8UVM5</accession>
<evidence type="ECO:0000313" key="1">
    <source>
        <dbReference type="EMBL" id="MEJ8672949.1"/>
    </source>
</evidence>
<evidence type="ECO:0008006" key="3">
    <source>
        <dbReference type="Google" id="ProtNLM"/>
    </source>
</evidence>
<gene>
    <name evidence="1" type="ORF">WKI71_44955</name>
</gene>